<keyword evidence="7" id="KW-1185">Reference proteome</keyword>
<evidence type="ECO:0000256" key="2">
    <source>
        <dbReference type="ARBA" id="ARBA00022490"/>
    </source>
</evidence>
<accession>A0A1Z5JAK6</accession>
<evidence type="ECO:0000256" key="3">
    <source>
        <dbReference type="ARBA" id="ARBA00022574"/>
    </source>
</evidence>
<proteinExistence type="predicted"/>
<dbReference type="AlphaFoldDB" id="A0A1Z5JAK6"/>
<dbReference type="Proteomes" id="UP000198406">
    <property type="component" value="Unassembled WGS sequence"/>
</dbReference>
<protein>
    <submittedName>
        <fullName evidence="6">Dynein intermediate chain, cytosolic</fullName>
    </submittedName>
</protein>
<dbReference type="Gene3D" id="2.130.10.10">
    <property type="entry name" value="YVTN repeat-like/Quinoprotein amine dehydrogenase"/>
    <property type="match status" value="2"/>
</dbReference>
<reference evidence="6 7" key="1">
    <citation type="journal article" date="2015" name="Plant Cell">
        <title>Oil accumulation by the oleaginous diatom Fistulifera solaris as revealed by the genome and transcriptome.</title>
        <authorList>
            <person name="Tanaka T."/>
            <person name="Maeda Y."/>
            <person name="Veluchamy A."/>
            <person name="Tanaka M."/>
            <person name="Abida H."/>
            <person name="Marechal E."/>
            <person name="Bowler C."/>
            <person name="Muto M."/>
            <person name="Sunaga Y."/>
            <person name="Tanaka M."/>
            <person name="Yoshino T."/>
            <person name="Taniguchi T."/>
            <person name="Fukuda Y."/>
            <person name="Nemoto M."/>
            <person name="Matsumoto M."/>
            <person name="Wong P.S."/>
            <person name="Aburatani S."/>
            <person name="Fujibuchi W."/>
        </authorList>
    </citation>
    <scope>NUCLEOTIDE SEQUENCE [LARGE SCALE GENOMIC DNA]</scope>
    <source>
        <strain evidence="6 7">JPCC DA0580</strain>
    </source>
</reference>
<sequence length="680" mass="73837">MSESREQRQKALEERRKRIADLRETRNRRVVDTARVQASATANLDDYVADLLNEPAPLLASVANSNDMIYAAAATTTEINKEASSNEPDSAVSVPADTIATAPTTIPVGLPKVETFELGTQTEEPELLLEEDELNHEERNETMMRNEKDGMTHAEIDSNQGTAIQSDTKDPKLLSEEQVQKEVSSKPFSDFLNTTSKKVERLLGTPLLSDLLVDHVGQSPSSLSSLQDSDAPKDERQFIASRQVYECHKWTSERDITDLDWSPLHRDCVLATYDRRGARPIGSSATTIAVAAIAPHDTPSDSLTPRSGELQSDGLALIWSLVMPQRPEHIFTCGSPVTTGRFHPTEAPLVVGGCESGQVVVWDIRAGRLPVQKSTFVVSGGSNKQQQMKGHSHPINSMIVLEGGAGFVTSSSDGKINFWSLSNLREPAEGIQIGENVSCLALSPESGALVVGDDHGSMYTVGSNAASGGSTRRSQRQVKALECVDAEGANLGHYGMVTALSMPKVKKGAHGLTGGPSKDGFLRGMGGLVLSSGVDWTVKLWAPAYRDTPLTSWVSHSYDYMSDVQWNPVHPSLFATGSSNGRLGLWNLSLSLDEPLTGGDGIAVDPERTEMTSGLSGIHKLSWSLDGRRLAVASSDRMHVFHLTEEVLRSRHAEEDSKRVMQQFRTRGWIQDTTSTGRSS</sequence>
<dbReference type="GO" id="GO:0045504">
    <property type="term" value="F:dynein heavy chain binding"/>
    <property type="evidence" value="ECO:0007669"/>
    <property type="project" value="TreeGrafter"/>
</dbReference>
<dbReference type="PROSITE" id="PS50294">
    <property type="entry name" value="WD_REPEATS_REGION"/>
    <property type="match status" value="1"/>
</dbReference>
<feature type="repeat" description="WD" evidence="5">
    <location>
        <begin position="388"/>
        <end position="429"/>
    </location>
</feature>
<dbReference type="Pfam" id="PF00400">
    <property type="entry name" value="WD40"/>
    <property type="match status" value="1"/>
</dbReference>
<evidence type="ECO:0000256" key="4">
    <source>
        <dbReference type="ARBA" id="ARBA00022737"/>
    </source>
</evidence>
<name>A0A1Z5JAK6_FISSO</name>
<dbReference type="OrthoDB" id="4189at2759"/>
<dbReference type="GO" id="GO:0005868">
    <property type="term" value="C:cytoplasmic dynein complex"/>
    <property type="evidence" value="ECO:0007669"/>
    <property type="project" value="TreeGrafter"/>
</dbReference>
<dbReference type="GO" id="GO:0045503">
    <property type="term" value="F:dynein light chain binding"/>
    <property type="evidence" value="ECO:0007669"/>
    <property type="project" value="TreeGrafter"/>
</dbReference>
<keyword evidence="4" id="KW-0677">Repeat</keyword>
<organism evidence="6 7">
    <name type="scientific">Fistulifera solaris</name>
    <name type="common">Oleaginous diatom</name>
    <dbReference type="NCBI Taxonomy" id="1519565"/>
    <lineage>
        <taxon>Eukaryota</taxon>
        <taxon>Sar</taxon>
        <taxon>Stramenopiles</taxon>
        <taxon>Ochrophyta</taxon>
        <taxon>Bacillariophyta</taxon>
        <taxon>Bacillariophyceae</taxon>
        <taxon>Bacillariophycidae</taxon>
        <taxon>Naviculales</taxon>
        <taxon>Naviculaceae</taxon>
        <taxon>Fistulifera</taxon>
    </lineage>
</organism>
<dbReference type="GO" id="GO:0005737">
    <property type="term" value="C:cytoplasm"/>
    <property type="evidence" value="ECO:0007669"/>
    <property type="project" value="UniProtKB-SubCell"/>
</dbReference>
<evidence type="ECO:0000256" key="1">
    <source>
        <dbReference type="ARBA" id="ARBA00004496"/>
    </source>
</evidence>
<evidence type="ECO:0000313" key="7">
    <source>
        <dbReference type="Proteomes" id="UP000198406"/>
    </source>
</evidence>
<evidence type="ECO:0000256" key="5">
    <source>
        <dbReference type="PROSITE-ProRule" id="PRU00221"/>
    </source>
</evidence>
<dbReference type="InterPro" id="IPR036322">
    <property type="entry name" value="WD40_repeat_dom_sf"/>
</dbReference>
<comment type="caution">
    <text evidence="6">The sequence shown here is derived from an EMBL/GenBank/DDBJ whole genome shotgun (WGS) entry which is preliminary data.</text>
</comment>
<dbReference type="PANTHER" id="PTHR12442:SF22">
    <property type="entry name" value="CYTOPLASMIC DYNEIN 1 INTERMEDIATE CHAIN-RELATED"/>
    <property type="match status" value="1"/>
</dbReference>
<dbReference type="PROSITE" id="PS50082">
    <property type="entry name" value="WD_REPEATS_2"/>
    <property type="match status" value="1"/>
</dbReference>
<dbReference type="SMART" id="SM00320">
    <property type="entry name" value="WD40"/>
    <property type="match status" value="5"/>
</dbReference>
<dbReference type="FunCoup" id="A0A1Z5JAK6">
    <property type="interactions" value="248"/>
</dbReference>
<comment type="subcellular location">
    <subcellularLocation>
        <location evidence="1">Cytoplasm</location>
    </subcellularLocation>
</comment>
<dbReference type="PANTHER" id="PTHR12442">
    <property type="entry name" value="DYNEIN INTERMEDIATE CHAIN"/>
    <property type="match status" value="1"/>
</dbReference>
<dbReference type="InterPro" id="IPR001680">
    <property type="entry name" value="WD40_rpt"/>
</dbReference>
<dbReference type="SUPFAM" id="SSF50978">
    <property type="entry name" value="WD40 repeat-like"/>
    <property type="match status" value="1"/>
</dbReference>
<evidence type="ECO:0000313" key="6">
    <source>
        <dbReference type="EMBL" id="GAX11015.1"/>
    </source>
</evidence>
<dbReference type="InterPro" id="IPR015943">
    <property type="entry name" value="WD40/YVTN_repeat-like_dom_sf"/>
</dbReference>
<dbReference type="EMBL" id="BDSP01000032">
    <property type="protein sequence ID" value="GAX11015.1"/>
    <property type="molecule type" value="Genomic_DNA"/>
</dbReference>
<dbReference type="InterPro" id="IPR050687">
    <property type="entry name" value="Dynein_IC"/>
</dbReference>
<keyword evidence="2" id="KW-0963">Cytoplasm</keyword>
<keyword evidence="3 5" id="KW-0853">WD repeat</keyword>
<dbReference type="InParanoid" id="A0A1Z5JAK6"/>
<dbReference type="GO" id="GO:0010970">
    <property type="term" value="P:transport along microtubule"/>
    <property type="evidence" value="ECO:0007669"/>
    <property type="project" value="TreeGrafter"/>
</dbReference>
<gene>
    <name evidence="6" type="ORF">FisN_2Lh544</name>
</gene>